<dbReference type="PANTHER" id="PTHR10151:SF120">
    <property type="entry name" value="BIS(5'-ADENOSYL)-TRIPHOSPHATASE"/>
    <property type="match status" value="1"/>
</dbReference>
<dbReference type="OrthoDB" id="9779418at2"/>
<dbReference type="PANTHER" id="PTHR10151">
    <property type="entry name" value="ECTONUCLEOTIDE PYROPHOSPHATASE/PHOSPHODIESTERASE"/>
    <property type="match status" value="1"/>
</dbReference>
<dbReference type="RefSeq" id="WP_013578419.1">
    <property type="nucleotide sequence ID" value="NC_015063.1"/>
</dbReference>
<dbReference type="Proteomes" id="UP000007257">
    <property type="component" value="Plasmid pRAHAQ02"/>
</dbReference>
<reference evidence="1 2" key="2">
    <citation type="journal article" date="2012" name="J. Bacteriol.">
        <title>Complete Genome Sequence of Rahnella sp. Strain Y9602, a Gammaproteobacterium Isolate from Metal- and Radionuclide-Contaminated Soil.</title>
        <authorList>
            <person name="Martinez R.J."/>
            <person name="Bruce D."/>
            <person name="Detter C."/>
            <person name="Goodwin L.A."/>
            <person name="Han J."/>
            <person name="Han C.S."/>
            <person name="Held B."/>
            <person name="Land M.L."/>
            <person name="Mikhailova N."/>
            <person name="Nolan M."/>
            <person name="Pennacchio L."/>
            <person name="Pitluck S."/>
            <person name="Tapia R."/>
            <person name="Woyke T."/>
            <person name="Sobecky P.A."/>
        </authorList>
    </citation>
    <scope>NUCLEOTIDE SEQUENCE [LARGE SCALE GENOMIC DNA]</scope>
    <source>
        <strain evidence="1 2">Y9602</strain>
        <plasmid evidence="1 2">pRAHAQ02</plasmid>
    </source>
</reference>
<sequence>MICKAKKVIILGIDGLRPDMVNEWTMPNLTELGRKGTWSKNHKTVFPSETRGALTALVTGAHAETNGIFGNQFYIRDTDPNQIFTETTHDWYAADNRLKGQLVTATSLAKVLRDAEKKLAVITSSGPGALSALNWQGDKYGQIGFNVKHPQTSFPHDFAARAHRNLKIPAGGLSVDGPKTALKLFQKEVWPHHRPDVSILWFTEVDSATHLYGLGSPEHYDRMRLCDDVVGEFLSWHSLQPDRDEISIFVVSDHGHITISGLVSVAEELRKAGFAADSSFEDNATDLLLRPGRAAGIWMRRFDPVLLGDVLSFLTEQEWFGGAFTRAIEPGGPDGILANTLALELIGAGGPRAPDLCVNLAAGLGVSAAGIRGSAYYDAGDYDLRLGGGTHGGLHAAELSSVLATYGAGQAKGLITDAPSSITDIAPTVLSILGIPCPASMSGRILRELTDDRSILSEVTSKRIRSSGGIKPTVLSVSKLGDRMYLNEGGVEGTMSHDITTSGGVGAVQ</sequence>
<dbReference type="GO" id="GO:0016787">
    <property type="term" value="F:hydrolase activity"/>
    <property type="evidence" value="ECO:0007669"/>
    <property type="project" value="UniProtKB-ARBA"/>
</dbReference>
<dbReference type="GeneID" id="95420298"/>
<dbReference type="KEGG" id="rah:Rahaq_5185"/>
<reference evidence="2" key="1">
    <citation type="submission" date="2011-01" db="EMBL/GenBank/DDBJ databases">
        <title>Complete sequence of plasmid2 of Rahnella sp. Y9602.</title>
        <authorList>
            <consortium name="US DOE Joint Genome Institute"/>
            <person name="Lucas S."/>
            <person name="Copeland A."/>
            <person name="Lapidus A."/>
            <person name="Cheng J.-F."/>
            <person name="Goodwin L."/>
            <person name="Pitluck S."/>
            <person name="Lu M."/>
            <person name="Detter J.C."/>
            <person name="Han C."/>
            <person name="Tapia R."/>
            <person name="Land M."/>
            <person name="Hauser L."/>
            <person name="Kyrpides N."/>
            <person name="Ivanova N."/>
            <person name="Ovchinnikova G."/>
            <person name="Pagani I."/>
            <person name="Sobecky P.A."/>
            <person name="Martinez R.J."/>
            <person name="Woyke T."/>
        </authorList>
    </citation>
    <scope>NUCLEOTIDE SEQUENCE [LARGE SCALE GENOMIC DNA]</scope>
    <source>
        <strain evidence="2">Y9602</strain>
        <plasmid evidence="2">pRAHAQ02</plasmid>
    </source>
</reference>
<accession>A0A0H3FPK4</accession>
<evidence type="ECO:0000313" key="1">
    <source>
        <dbReference type="EMBL" id="ADW76743.1"/>
    </source>
</evidence>
<gene>
    <name evidence="1" type="ordered locus">Rahaq_5185</name>
</gene>
<geneLocation type="plasmid" evidence="1 2">
    <name>pRAHAQ02</name>
</geneLocation>
<organism evidence="1 2">
    <name type="scientific">Rahnella sp. (strain Y9602)</name>
    <dbReference type="NCBI Taxonomy" id="2703885"/>
    <lineage>
        <taxon>Bacteria</taxon>
        <taxon>Pseudomonadati</taxon>
        <taxon>Pseudomonadota</taxon>
        <taxon>Gammaproteobacteria</taxon>
        <taxon>Enterobacterales</taxon>
        <taxon>Yersiniaceae</taxon>
        <taxon>Rahnella</taxon>
    </lineage>
</organism>
<dbReference type="InterPro" id="IPR017850">
    <property type="entry name" value="Alkaline_phosphatase_core_sf"/>
</dbReference>
<name>A0A0H3FPK4_RAHSY</name>
<keyword evidence="1" id="KW-0614">Plasmid</keyword>
<protein>
    <submittedName>
        <fullName evidence="1">Type I phosphodiesterase/nucleotide pyrophosphatase</fullName>
    </submittedName>
</protein>
<dbReference type="Gene3D" id="3.40.720.10">
    <property type="entry name" value="Alkaline Phosphatase, subunit A"/>
    <property type="match status" value="2"/>
</dbReference>
<dbReference type="InterPro" id="IPR002591">
    <property type="entry name" value="Phosphodiest/P_Trfase"/>
</dbReference>
<dbReference type="EMBL" id="CP002507">
    <property type="protein sequence ID" value="ADW76743.1"/>
    <property type="molecule type" value="Genomic_DNA"/>
</dbReference>
<proteinExistence type="predicted"/>
<evidence type="ECO:0000313" key="2">
    <source>
        <dbReference type="Proteomes" id="UP000007257"/>
    </source>
</evidence>
<dbReference type="SUPFAM" id="SSF53649">
    <property type="entry name" value="Alkaline phosphatase-like"/>
    <property type="match status" value="1"/>
</dbReference>
<dbReference type="Pfam" id="PF01663">
    <property type="entry name" value="Phosphodiest"/>
    <property type="match status" value="1"/>
</dbReference>
<dbReference type="HOGENOM" id="CLU_039509_0_0_6"/>
<dbReference type="AlphaFoldDB" id="A0A0H3FPK4"/>